<feature type="compositionally biased region" description="Basic and acidic residues" evidence="8">
    <location>
        <begin position="956"/>
        <end position="993"/>
    </location>
</feature>
<evidence type="ECO:0000256" key="8">
    <source>
        <dbReference type="SAM" id="MobiDB-lite"/>
    </source>
</evidence>
<dbReference type="STRING" id="448386.A0A2V3IVK4"/>
<feature type="region of interest" description="Disordered" evidence="8">
    <location>
        <begin position="812"/>
        <end position="1117"/>
    </location>
</feature>
<feature type="compositionally biased region" description="Polar residues" evidence="8">
    <location>
        <begin position="893"/>
        <end position="906"/>
    </location>
</feature>
<name>A0A2V3IVK4_9FLOR</name>
<keyword evidence="12" id="KW-1185">Reference proteome</keyword>
<evidence type="ECO:0000259" key="10">
    <source>
        <dbReference type="Pfam" id="PF10475"/>
    </source>
</evidence>
<dbReference type="PANTHER" id="PTHR12965">
    <property type="entry name" value="VACUOLAR PROTEIN SORTING 54"/>
    <property type="match status" value="1"/>
</dbReference>
<organism evidence="11 12">
    <name type="scientific">Gracilariopsis chorda</name>
    <dbReference type="NCBI Taxonomy" id="448386"/>
    <lineage>
        <taxon>Eukaryota</taxon>
        <taxon>Rhodophyta</taxon>
        <taxon>Florideophyceae</taxon>
        <taxon>Rhodymeniophycidae</taxon>
        <taxon>Gracilariales</taxon>
        <taxon>Gracilariaceae</taxon>
        <taxon>Gracilariopsis</taxon>
    </lineage>
</organism>
<dbReference type="Pfam" id="PF10475">
    <property type="entry name" value="Vps54_N"/>
    <property type="match status" value="1"/>
</dbReference>
<dbReference type="EMBL" id="NBIV01000043">
    <property type="protein sequence ID" value="PXF46164.1"/>
    <property type="molecule type" value="Genomic_DNA"/>
</dbReference>
<evidence type="ECO:0000256" key="2">
    <source>
        <dbReference type="ARBA" id="ARBA00009150"/>
    </source>
</evidence>
<feature type="region of interest" description="Disordered" evidence="8">
    <location>
        <begin position="517"/>
        <end position="540"/>
    </location>
</feature>
<feature type="compositionally biased region" description="Basic and acidic residues" evidence="8">
    <location>
        <begin position="812"/>
        <end position="825"/>
    </location>
</feature>
<dbReference type="OrthoDB" id="4984at2759"/>
<feature type="compositionally biased region" description="Polar residues" evidence="8">
    <location>
        <begin position="942"/>
        <end position="955"/>
    </location>
</feature>
<comment type="caution">
    <text evidence="11">The sequence shown here is derived from an EMBL/GenBank/DDBJ whole genome shotgun (WGS) entry which is preliminary data.</text>
</comment>
<proteinExistence type="inferred from homology"/>
<evidence type="ECO:0000256" key="6">
    <source>
        <dbReference type="ARBA" id="ARBA00023034"/>
    </source>
</evidence>
<feature type="compositionally biased region" description="Basic and acidic residues" evidence="8">
    <location>
        <begin position="1003"/>
        <end position="1037"/>
    </location>
</feature>
<dbReference type="Pfam" id="PF07928">
    <property type="entry name" value="Vps54"/>
    <property type="match status" value="1"/>
</dbReference>
<dbReference type="GO" id="GO:0006896">
    <property type="term" value="P:Golgi to vacuole transport"/>
    <property type="evidence" value="ECO:0007669"/>
    <property type="project" value="TreeGrafter"/>
</dbReference>
<dbReference type="InterPro" id="IPR019515">
    <property type="entry name" value="VPS54_N"/>
</dbReference>
<dbReference type="InterPro" id="IPR012501">
    <property type="entry name" value="Vps54_C"/>
</dbReference>
<dbReference type="AlphaFoldDB" id="A0A2V3IVK4"/>
<feature type="domain" description="Vacuolar protein sorting-associated protein 54 N-terminal" evidence="10">
    <location>
        <begin position="95"/>
        <end position="286"/>
    </location>
</feature>
<accession>A0A2V3IVK4</accession>
<evidence type="ECO:0000259" key="9">
    <source>
        <dbReference type="Pfam" id="PF07928"/>
    </source>
</evidence>
<reference evidence="11 12" key="1">
    <citation type="journal article" date="2018" name="Mol. Biol. Evol.">
        <title>Analysis of the draft genome of the red seaweed Gracilariopsis chorda provides insights into genome size evolution in Rhodophyta.</title>
        <authorList>
            <person name="Lee J."/>
            <person name="Yang E.C."/>
            <person name="Graf L."/>
            <person name="Yang J.H."/>
            <person name="Qiu H."/>
            <person name="Zel Zion U."/>
            <person name="Chan C.X."/>
            <person name="Stephens T.G."/>
            <person name="Weber A.P.M."/>
            <person name="Boo G.H."/>
            <person name="Boo S.M."/>
            <person name="Kim K.M."/>
            <person name="Shin Y."/>
            <person name="Jung M."/>
            <person name="Lee S.J."/>
            <person name="Yim H.S."/>
            <person name="Lee J.H."/>
            <person name="Bhattacharya D."/>
            <person name="Yoon H.S."/>
        </authorList>
    </citation>
    <scope>NUCLEOTIDE SEQUENCE [LARGE SCALE GENOMIC DNA]</scope>
    <source>
        <strain evidence="11 12">SKKU-2015</strain>
        <tissue evidence="11">Whole body</tissue>
    </source>
</reference>
<feature type="compositionally biased region" description="Polar residues" evidence="8">
    <location>
        <begin position="857"/>
        <end position="870"/>
    </location>
</feature>
<evidence type="ECO:0000256" key="7">
    <source>
        <dbReference type="ARBA" id="ARBA00023054"/>
    </source>
</evidence>
<keyword evidence="5" id="KW-0653">Protein transport</keyword>
<sequence>MAADEKPSWAMRAAPKQSITELLHNPRASKLELPPVSSFDLSANSLSLAPTIAPQPPAPHDINFFEPYLRKYAPLVARFQADNQRAAPTPQQLYSVPSQFFDAHFAPASSQHLLRLQRSETPLCEHPHLPELRAELTEYQTTLEHHLKLQLHRQSVPISQAIANIRALRQSILDTAAALRQTRNNAALLIPKLSSPVLAVKRLTQVQANLNALKEALNHVQTVTNAPSDVAILLDSGEYSAAIDTVAHAKAALSHPHLSGLNALSPVRARLAHSVEQIDNALRHQFRLALADNNELTLNHVVSLVNRMARLPLLSRYFMREIKDDLTTQLSTVTSLHAAAKAAKASASRAVLLANIIQNGQHPDHSSASPPPSQPSEAWNNQLLDAYTDVDDLLAGTVDRILGNCTVQDTLRERVFIVVIPDNHLTPENCFDEFKAALRFGEEVRALKELAQELDHMFAVERRRSALRAKISEKQIAFLSAFHKAHVDALTRTIRSDRWQEVRVNEATSRLLSAVVGPPAVGKPEEHDEGGEGNASQPPPIPAGVIVIGDEGFKTVATGVRYVRSMCVYSLLTEQSPTMRSEFGRRGNDFCRLFNSLVGEAILQAAALQWSALRSITARHLSLASRTIALAVAVATHVNEPLEKALSGAQAKIILPLVKRSEKDLRDHHGQLLAKILAIMMDRLDAHEKTLKSLPWSKQQEMERFEMPSTYAVTLAKEASVLHRILWSVLPTTEVFDIFQRVCTAYGTHLTEAYGVLDGREEWIRARVANDVSCLHNRLRSLDVFKANPALFKPLSKLYARFAKDFFETGTKKTSDEKTTDERKTRSLPPAQAVHTSNAKPPPPANPEPKVDKEQAMQAQKEFTSNPVKSESTERTEQTASGDAQGDRDGSESAINRNADSVTGSRTAHVPQSAMNQDELDSSPKEPLNDHRKESPDDPGSSCDTSMPCSSQELSFNKHDIEQDAAARHVETDGRIEVGMKRIPEQASEKQEQDLTSNVIIPKETETESSHEDRPNKELEDSSKESILENISEEKETSASGSPESIREISKANAQQVSSAEEAYQTGPEVPEDVRVESETPESDESARMEADVESGEPNGTTEEPPEKNSVPKTEET</sequence>
<feature type="compositionally biased region" description="Basic and acidic residues" evidence="8">
    <location>
        <begin position="922"/>
        <end position="936"/>
    </location>
</feature>
<comment type="subcellular location">
    <subcellularLocation>
        <location evidence="1">Golgi apparatus</location>
        <location evidence="1">trans-Golgi network</location>
    </subcellularLocation>
</comment>
<dbReference type="GO" id="GO:0042147">
    <property type="term" value="P:retrograde transport, endosome to Golgi"/>
    <property type="evidence" value="ECO:0007669"/>
    <property type="project" value="InterPro"/>
</dbReference>
<keyword evidence="7" id="KW-0175">Coiled coil</keyword>
<evidence type="ECO:0000256" key="5">
    <source>
        <dbReference type="ARBA" id="ARBA00022927"/>
    </source>
</evidence>
<evidence type="ECO:0000313" key="11">
    <source>
        <dbReference type="EMBL" id="PXF46164.1"/>
    </source>
</evidence>
<dbReference type="GO" id="GO:0005829">
    <property type="term" value="C:cytosol"/>
    <property type="evidence" value="ECO:0007669"/>
    <property type="project" value="GOC"/>
</dbReference>
<feature type="domain" description="Vacuolar protein sorting-associated protein 54 C-terminal" evidence="9">
    <location>
        <begin position="551"/>
        <end position="683"/>
    </location>
</feature>
<evidence type="ECO:0000256" key="3">
    <source>
        <dbReference type="ARBA" id="ARBA00017665"/>
    </source>
</evidence>
<dbReference type="GO" id="GO:0015031">
    <property type="term" value="P:protein transport"/>
    <property type="evidence" value="ECO:0007669"/>
    <property type="project" value="UniProtKB-KW"/>
</dbReference>
<dbReference type="PANTHER" id="PTHR12965:SF0">
    <property type="entry name" value="VACUOLAR PROTEIN SORTING-ASSOCIATED PROTEIN 54"/>
    <property type="match status" value="1"/>
</dbReference>
<dbReference type="GO" id="GO:0000938">
    <property type="term" value="C:GARP complex"/>
    <property type="evidence" value="ECO:0007669"/>
    <property type="project" value="InterPro"/>
</dbReference>
<dbReference type="Proteomes" id="UP000247409">
    <property type="component" value="Unassembled WGS sequence"/>
</dbReference>
<keyword evidence="6" id="KW-0333">Golgi apparatus</keyword>
<evidence type="ECO:0000313" key="12">
    <source>
        <dbReference type="Proteomes" id="UP000247409"/>
    </source>
</evidence>
<dbReference type="InterPro" id="IPR039745">
    <property type="entry name" value="Vps54"/>
</dbReference>
<evidence type="ECO:0000256" key="4">
    <source>
        <dbReference type="ARBA" id="ARBA00022448"/>
    </source>
</evidence>
<comment type="similarity">
    <text evidence="2">Belongs to the VPS54 family.</text>
</comment>
<gene>
    <name evidence="11" type="ORF">BWQ96_04041</name>
</gene>
<evidence type="ECO:0000256" key="1">
    <source>
        <dbReference type="ARBA" id="ARBA00004601"/>
    </source>
</evidence>
<keyword evidence="4" id="KW-0813">Transport</keyword>
<dbReference type="GO" id="GO:0019905">
    <property type="term" value="F:syntaxin binding"/>
    <property type="evidence" value="ECO:0007669"/>
    <property type="project" value="TreeGrafter"/>
</dbReference>
<protein>
    <recommendedName>
        <fullName evidence="3">Vacuolar protein sorting-associated protein 54</fullName>
    </recommendedName>
</protein>